<dbReference type="EMBL" id="JASAOG010000008">
    <property type="protein sequence ID" value="KAK0067331.1"/>
    <property type="molecule type" value="Genomic_DNA"/>
</dbReference>
<comment type="caution">
    <text evidence="1">The sequence shown here is derived from an EMBL/GenBank/DDBJ whole genome shotgun (WGS) entry which is preliminary data.</text>
</comment>
<evidence type="ECO:0000313" key="2">
    <source>
        <dbReference type="Proteomes" id="UP001233172"/>
    </source>
</evidence>
<dbReference type="AlphaFoldDB" id="A0AAD8C6F0"/>
<reference evidence="1" key="1">
    <citation type="journal article" date="2023" name="PLoS Negl. Trop. Dis.">
        <title>A genome sequence for Biomphalaria pfeifferi, the major vector snail for the human-infecting parasite Schistosoma mansoni.</title>
        <authorList>
            <person name="Bu L."/>
            <person name="Lu L."/>
            <person name="Laidemitt M.R."/>
            <person name="Zhang S.M."/>
            <person name="Mutuku M."/>
            <person name="Mkoji G."/>
            <person name="Steinauer M."/>
            <person name="Loker E.S."/>
        </authorList>
    </citation>
    <scope>NUCLEOTIDE SEQUENCE</scope>
    <source>
        <strain evidence="1">KasaAsao</strain>
    </source>
</reference>
<evidence type="ECO:0000313" key="1">
    <source>
        <dbReference type="EMBL" id="KAK0067331.1"/>
    </source>
</evidence>
<protein>
    <submittedName>
        <fullName evidence="1">Uncharacterized protein</fullName>
    </submittedName>
</protein>
<keyword evidence="2" id="KW-1185">Reference proteome</keyword>
<name>A0AAD8C6F0_BIOPF</name>
<accession>A0AAD8C6F0</accession>
<reference evidence="1" key="2">
    <citation type="submission" date="2023-04" db="EMBL/GenBank/DDBJ databases">
        <authorList>
            <person name="Bu L."/>
            <person name="Lu L."/>
            <person name="Laidemitt M.R."/>
            <person name="Zhang S.M."/>
            <person name="Mutuku M."/>
            <person name="Mkoji G."/>
            <person name="Steinauer M."/>
            <person name="Loker E.S."/>
        </authorList>
    </citation>
    <scope>NUCLEOTIDE SEQUENCE</scope>
    <source>
        <strain evidence="1">KasaAsao</strain>
        <tissue evidence="1">Whole Snail</tissue>
    </source>
</reference>
<dbReference type="Proteomes" id="UP001233172">
    <property type="component" value="Unassembled WGS sequence"/>
</dbReference>
<organism evidence="1 2">
    <name type="scientific">Biomphalaria pfeifferi</name>
    <name type="common">Bloodfluke planorb</name>
    <name type="synonym">Freshwater snail</name>
    <dbReference type="NCBI Taxonomy" id="112525"/>
    <lineage>
        <taxon>Eukaryota</taxon>
        <taxon>Metazoa</taxon>
        <taxon>Spiralia</taxon>
        <taxon>Lophotrochozoa</taxon>
        <taxon>Mollusca</taxon>
        <taxon>Gastropoda</taxon>
        <taxon>Heterobranchia</taxon>
        <taxon>Euthyneura</taxon>
        <taxon>Panpulmonata</taxon>
        <taxon>Hygrophila</taxon>
        <taxon>Lymnaeoidea</taxon>
        <taxon>Planorbidae</taxon>
        <taxon>Biomphalaria</taxon>
    </lineage>
</organism>
<gene>
    <name evidence="1" type="ORF">Bpfe_003429</name>
</gene>
<proteinExistence type="predicted"/>
<sequence>MTTKKHYSFSDKDSVTTRKHFSFRDKDSVTTRKHYSFRDKDSVTTRKHFLSLQSITTSVLLRICSRAERCGSYGKNTEFIKIAADNKFRAKTPQVN</sequence>